<dbReference type="OrthoDB" id="9794157at2"/>
<keyword evidence="3" id="KW-1185">Reference proteome</keyword>
<dbReference type="InterPro" id="IPR037171">
    <property type="entry name" value="NagB/RpiA_transferase-like"/>
</dbReference>
<dbReference type="Pfam" id="PF02589">
    <property type="entry name" value="LUD_dom"/>
    <property type="match status" value="1"/>
</dbReference>
<accession>A0A1E5Q3Q1</accession>
<protein>
    <recommendedName>
        <fullName evidence="1">LUD domain-containing protein</fullName>
    </recommendedName>
</protein>
<dbReference type="InterPro" id="IPR003741">
    <property type="entry name" value="LUD_dom"/>
</dbReference>
<evidence type="ECO:0000259" key="1">
    <source>
        <dbReference type="Pfam" id="PF02589"/>
    </source>
</evidence>
<dbReference type="AlphaFoldDB" id="A0A1E5Q3Q1"/>
<comment type="caution">
    <text evidence="2">The sequence shown here is derived from an EMBL/GenBank/DDBJ whole genome shotgun (WGS) entry which is preliminary data.</text>
</comment>
<dbReference type="PANTHER" id="PTHR43682:SF1">
    <property type="entry name" value="LACTATE UTILIZATION PROTEIN C"/>
    <property type="match status" value="1"/>
</dbReference>
<reference evidence="3" key="1">
    <citation type="submission" date="2016-07" db="EMBL/GenBank/DDBJ databases">
        <authorList>
            <person name="Florea S."/>
            <person name="Webb J.S."/>
            <person name="Jaromczyk J."/>
            <person name="Schardl C.L."/>
        </authorList>
    </citation>
    <scope>NUCLEOTIDE SEQUENCE [LARGE SCALE GENOMIC DNA]</scope>
    <source>
        <strain evidence="3">MV-1</strain>
    </source>
</reference>
<dbReference type="InterPro" id="IPR024185">
    <property type="entry name" value="FTHF_cligase-like_sf"/>
</dbReference>
<gene>
    <name evidence="2" type="ORF">BEN30_16515</name>
</gene>
<evidence type="ECO:0000313" key="3">
    <source>
        <dbReference type="Proteomes" id="UP000095347"/>
    </source>
</evidence>
<dbReference type="PANTHER" id="PTHR43682">
    <property type="entry name" value="LACTATE UTILIZATION PROTEIN C"/>
    <property type="match status" value="1"/>
</dbReference>
<dbReference type="SUPFAM" id="SSF100950">
    <property type="entry name" value="NagB/RpiA/CoA transferase-like"/>
    <property type="match status" value="1"/>
</dbReference>
<proteinExistence type="predicted"/>
<evidence type="ECO:0000313" key="2">
    <source>
        <dbReference type="EMBL" id="OEJ64412.1"/>
    </source>
</evidence>
<organism evidence="2 3">
    <name type="scientific">Magnetovibrio blakemorei</name>
    <dbReference type="NCBI Taxonomy" id="28181"/>
    <lineage>
        <taxon>Bacteria</taxon>
        <taxon>Pseudomonadati</taxon>
        <taxon>Pseudomonadota</taxon>
        <taxon>Alphaproteobacteria</taxon>
        <taxon>Rhodospirillales</taxon>
        <taxon>Magnetovibrionaceae</taxon>
        <taxon>Magnetovibrio</taxon>
    </lineage>
</organism>
<dbReference type="Gene3D" id="3.40.50.10420">
    <property type="entry name" value="NagB/RpiA/CoA transferase-like"/>
    <property type="match status" value="1"/>
</dbReference>
<dbReference type="Proteomes" id="UP000095347">
    <property type="component" value="Unassembled WGS sequence"/>
</dbReference>
<sequence length="226" mass="24720">MSKARTEIFARLKSVLDLKQDRIVRTQNAEQRIRAATPNLIPARGRAEGLTRAIIFEEEAKFAQAEVRKLVNLKAVPDIVRDICQEAQTTALKIAPHPELQVLEWQGLNVEFGPGAGSDLVGLSRAYAGVAETGTLVMVSGPASPSTLNFLPDVHIVVIHTEDIVANYEQVWSRLRQDAGGDTPVMPRTVNWITGPSRTADIEQTLLLGAHGPRKLIILLIDAKNP</sequence>
<dbReference type="STRING" id="28181.BEN30_16515"/>
<feature type="domain" description="LUD" evidence="1">
    <location>
        <begin position="121"/>
        <end position="221"/>
    </location>
</feature>
<dbReference type="RefSeq" id="WP_069959265.1">
    <property type="nucleotide sequence ID" value="NZ_MCGG01000071.1"/>
</dbReference>
<name>A0A1E5Q3Q1_9PROT</name>
<dbReference type="EMBL" id="MCGG01000071">
    <property type="protein sequence ID" value="OEJ64412.1"/>
    <property type="molecule type" value="Genomic_DNA"/>
</dbReference>